<evidence type="ECO:0000256" key="4">
    <source>
        <dbReference type="ARBA" id="ARBA00023002"/>
    </source>
</evidence>
<dbReference type="EMBL" id="JARGYC010000020">
    <property type="protein sequence ID" value="MDF0600985.1"/>
    <property type="molecule type" value="Genomic_DNA"/>
</dbReference>
<dbReference type="InterPro" id="IPR036188">
    <property type="entry name" value="FAD/NAD-bd_sf"/>
</dbReference>
<dbReference type="Gene3D" id="3.50.50.60">
    <property type="entry name" value="FAD/NAD(P)-binding domain"/>
    <property type="match status" value="2"/>
</dbReference>
<dbReference type="Pfam" id="PF00890">
    <property type="entry name" value="FAD_binding_2"/>
    <property type="match status" value="1"/>
</dbReference>
<dbReference type="PANTHER" id="PTHR43400:SF10">
    <property type="entry name" value="3-OXOSTEROID 1-DEHYDROGENASE"/>
    <property type="match status" value="1"/>
</dbReference>
<dbReference type="InterPro" id="IPR003953">
    <property type="entry name" value="FAD-dep_OxRdtase_2_FAD-bd"/>
</dbReference>
<comment type="cofactor">
    <cofactor evidence="1">
        <name>FAD</name>
        <dbReference type="ChEBI" id="CHEBI:57692"/>
    </cofactor>
</comment>
<dbReference type="SUPFAM" id="SSF51905">
    <property type="entry name" value="FAD/NAD(P)-binding domain"/>
    <property type="match status" value="1"/>
</dbReference>
<accession>A0AAE3T9X2</accession>
<comment type="caution">
    <text evidence="6">The sequence shown here is derived from an EMBL/GenBank/DDBJ whole genome shotgun (WGS) entry which is preliminary data.</text>
</comment>
<reference evidence="6" key="1">
    <citation type="submission" date="2023-03" db="EMBL/GenBank/DDBJ databases">
        <title>Multiphase analysis and comparison of six strains from genera Psychromarinibacter, Lutimaribacter, and Maritimibacter, including a novel species: Psychromarinibacter sediminicola sp. nov.</title>
        <authorList>
            <person name="Wang Y.-H."/>
            <person name="Ye M.-Q."/>
            <person name="Du Z.-J."/>
        </authorList>
    </citation>
    <scope>NUCLEOTIDE SEQUENCE</scope>
    <source>
        <strain evidence="6">C21-152</strain>
    </source>
</reference>
<keyword evidence="2" id="KW-0285">Flavoprotein</keyword>
<evidence type="ECO:0000256" key="2">
    <source>
        <dbReference type="ARBA" id="ARBA00022630"/>
    </source>
</evidence>
<dbReference type="InterPro" id="IPR050315">
    <property type="entry name" value="FAD-oxidoreductase_2"/>
</dbReference>
<dbReference type="SUPFAM" id="SSF56425">
    <property type="entry name" value="Succinate dehydrogenase/fumarate reductase flavoprotein, catalytic domain"/>
    <property type="match status" value="1"/>
</dbReference>
<dbReference type="RefSeq" id="WP_275567127.1">
    <property type="nucleotide sequence ID" value="NZ_JARGYC010000020.1"/>
</dbReference>
<name>A0AAE3T9X2_9RHOB</name>
<dbReference type="InterPro" id="IPR027477">
    <property type="entry name" value="Succ_DH/fumarate_Rdtase_cat_sf"/>
</dbReference>
<evidence type="ECO:0000313" key="7">
    <source>
        <dbReference type="Proteomes" id="UP001220964"/>
    </source>
</evidence>
<feature type="domain" description="FAD-dependent oxidoreductase 2 FAD-binding" evidence="5">
    <location>
        <begin position="12"/>
        <end position="498"/>
    </location>
</feature>
<dbReference type="AlphaFoldDB" id="A0AAE3T9X2"/>
<gene>
    <name evidence="6" type="ORF">P1J78_09605</name>
</gene>
<keyword evidence="7" id="KW-1185">Reference proteome</keyword>
<sequence>MTLEKPSSESYDLIVMGSGSAGLAAGLAASQAGRSVLILEKTSKIGGTTAYSGGAIWMPANPVAERAGIADTAGDALDYMLATVPEGWADAEAGRLAAFAENAGPALRLIEEETPLAFRLVDGSDLFPDAPGAKAHGRMVTPDLLPRAVLGAWKRRIRSSVLPLLFRFDEVSVRNPLTAPLHEQIKDLPTILSRLVKGERGMGAALVIGLLKGCLDKGCEVVTEARVTGVRMADDGRVAGVTADIGGRAVDIPSRQGVVIASGGFEWNDDLIRQHFPGPFDFRLSPRSNEGDGLRLAADAGADLAYMDQANFNSAMPGRYEGKVQGLGWFHHTAPGALTVNRNGERFCNEEDHNLGLHIDERDAAGQPVNLPAWFIADARFVRRERIALLIARCQPGWVTRAATVPELARKIGVNEAKLTATVDAFNRCIAGGRPDPLGRTNREPISSAPFIAAPFNRSFVSTKGGPRTDTHARVLREDGTAIAGLYCAGVAMANPLGTKAISPGTTLGPNLTWGYIAGRDAAALGRGDRS</sequence>
<proteinExistence type="predicted"/>
<organism evidence="6 7">
    <name type="scientific">Psychromarinibacter sediminicola</name>
    <dbReference type="NCBI Taxonomy" id="3033385"/>
    <lineage>
        <taxon>Bacteria</taxon>
        <taxon>Pseudomonadati</taxon>
        <taxon>Pseudomonadota</taxon>
        <taxon>Alphaproteobacteria</taxon>
        <taxon>Rhodobacterales</taxon>
        <taxon>Paracoccaceae</taxon>
        <taxon>Psychromarinibacter</taxon>
    </lineage>
</organism>
<keyword evidence="3" id="KW-0274">FAD</keyword>
<dbReference type="GO" id="GO:0016491">
    <property type="term" value="F:oxidoreductase activity"/>
    <property type="evidence" value="ECO:0007669"/>
    <property type="project" value="UniProtKB-KW"/>
</dbReference>
<keyword evidence="4" id="KW-0560">Oxidoreductase</keyword>
<evidence type="ECO:0000256" key="3">
    <source>
        <dbReference type="ARBA" id="ARBA00022827"/>
    </source>
</evidence>
<dbReference type="Proteomes" id="UP001220964">
    <property type="component" value="Unassembled WGS sequence"/>
</dbReference>
<evidence type="ECO:0000313" key="6">
    <source>
        <dbReference type="EMBL" id="MDF0600985.1"/>
    </source>
</evidence>
<evidence type="ECO:0000256" key="1">
    <source>
        <dbReference type="ARBA" id="ARBA00001974"/>
    </source>
</evidence>
<dbReference type="GO" id="GO:0008202">
    <property type="term" value="P:steroid metabolic process"/>
    <property type="evidence" value="ECO:0007669"/>
    <property type="project" value="UniProtKB-ARBA"/>
</dbReference>
<evidence type="ECO:0000259" key="5">
    <source>
        <dbReference type="Pfam" id="PF00890"/>
    </source>
</evidence>
<dbReference type="PANTHER" id="PTHR43400">
    <property type="entry name" value="FUMARATE REDUCTASE"/>
    <property type="match status" value="1"/>
</dbReference>
<protein>
    <submittedName>
        <fullName evidence="6">FAD-dependent oxidoreductase</fullName>
    </submittedName>
</protein>